<feature type="domain" description="Tyr recombinase" evidence="4">
    <location>
        <begin position="220"/>
        <end position="393"/>
    </location>
</feature>
<gene>
    <name evidence="5" type="ORF">CLV62_12825</name>
</gene>
<dbReference type="Pfam" id="PF00589">
    <property type="entry name" value="Phage_integrase"/>
    <property type="match status" value="1"/>
</dbReference>
<comment type="caution">
    <text evidence="5">The sequence shown here is derived from an EMBL/GenBank/DDBJ whole genome shotgun (WGS) entry which is preliminary data.</text>
</comment>
<evidence type="ECO:0000256" key="3">
    <source>
        <dbReference type="ARBA" id="ARBA00023172"/>
    </source>
</evidence>
<protein>
    <submittedName>
        <fullName evidence="5">Site-specific recombinase XerD</fullName>
    </submittedName>
</protein>
<dbReference type="InterPro" id="IPR011010">
    <property type="entry name" value="DNA_brk_join_enz"/>
</dbReference>
<dbReference type="GO" id="GO:0003677">
    <property type="term" value="F:DNA binding"/>
    <property type="evidence" value="ECO:0007669"/>
    <property type="project" value="UniProtKB-KW"/>
</dbReference>
<dbReference type="OrthoDB" id="1493636at2"/>
<dbReference type="Gene3D" id="1.10.150.130">
    <property type="match status" value="1"/>
</dbReference>
<dbReference type="Pfam" id="PF13102">
    <property type="entry name" value="Phage_int_SAM_5"/>
    <property type="match status" value="1"/>
</dbReference>
<dbReference type="GO" id="GO:0006310">
    <property type="term" value="P:DNA recombination"/>
    <property type="evidence" value="ECO:0007669"/>
    <property type="project" value="UniProtKB-KW"/>
</dbReference>
<evidence type="ECO:0000256" key="1">
    <source>
        <dbReference type="ARBA" id="ARBA00008857"/>
    </source>
</evidence>
<keyword evidence="3" id="KW-0233">DNA recombination</keyword>
<dbReference type="AlphaFoldDB" id="A0A2V3PJJ1"/>
<dbReference type="InterPro" id="IPR013762">
    <property type="entry name" value="Integrase-like_cat_sf"/>
</dbReference>
<reference evidence="5 6" key="1">
    <citation type="submission" date="2018-03" db="EMBL/GenBank/DDBJ databases">
        <title>Genomic Encyclopedia of Archaeal and Bacterial Type Strains, Phase II (KMG-II): from individual species to whole genera.</title>
        <authorList>
            <person name="Goeker M."/>
        </authorList>
    </citation>
    <scope>NUCLEOTIDE SEQUENCE [LARGE SCALE GENOMIC DNA]</scope>
    <source>
        <strain evidence="5 6">DSM 100214</strain>
    </source>
</reference>
<dbReference type="EMBL" id="QICL01000028">
    <property type="protein sequence ID" value="PXV60938.1"/>
    <property type="molecule type" value="Genomic_DNA"/>
</dbReference>
<dbReference type="GO" id="GO:0015074">
    <property type="term" value="P:DNA integration"/>
    <property type="evidence" value="ECO:0007669"/>
    <property type="project" value="InterPro"/>
</dbReference>
<dbReference type="PANTHER" id="PTHR30349:SF64">
    <property type="entry name" value="PROPHAGE INTEGRASE INTD-RELATED"/>
    <property type="match status" value="1"/>
</dbReference>
<dbReference type="PROSITE" id="PS51898">
    <property type="entry name" value="TYR_RECOMBINASE"/>
    <property type="match status" value="1"/>
</dbReference>
<dbReference type="CDD" id="cd01185">
    <property type="entry name" value="INTN1_C_like"/>
    <property type="match status" value="1"/>
</dbReference>
<dbReference type="InterPro" id="IPR010998">
    <property type="entry name" value="Integrase_recombinase_N"/>
</dbReference>
<dbReference type="SUPFAM" id="SSF56349">
    <property type="entry name" value="DNA breaking-rejoining enzymes"/>
    <property type="match status" value="1"/>
</dbReference>
<evidence type="ECO:0000259" key="4">
    <source>
        <dbReference type="PROSITE" id="PS51898"/>
    </source>
</evidence>
<dbReference type="Proteomes" id="UP000247973">
    <property type="component" value="Unassembled WGS sequence"/>
</dbReference>
<keyword evidence="6" id="KW-1185">Reference proteome</keyword>
<dbReference type="InterPro" id="IPR050090">
    <property type="entry name" value="Tyrosine_recombinase_XerCD"/>
</dbReference>
<accession>A0A2V3PJJ1</accession>
<dbReference type="Pfam" id="PF17293">
    <property type="entry name" value="Arm-DNA-bind_5"/>
    <property type="match status" value="1"/>
</dbReference>
<dbReference type="InterPro" id="IPR025269">
    <property type="entry name" value="SAM-like_dom"/>
</dbReference>
<sequence>MRRSTFRILFYIKRGNPKKNGNVIIMGRITVDGERSQFSTKLEIIPSLWDNTYGKAKGNSVNAANLNRMLDNIRAKASMYYNKLTDVNGYVTPDKIKNALLGLEEKSKSIMYYFDKFNEQYKSKVGMMVTRTTYMRYETAQKRLCEFMKEKYDVTDMPYREITTVFLQDFYLFLRNNYNSANNNTMKTLQHLRAVFYYIKNTGEAFADPFANFKIHFEKIERSYLTQEELTVLSNKEFGCERLDKVRDVFLFCCFCGLSYSDLSDLTTDKIKKGIDGHLWIMDTRNKTGVPYKVRLLDIPAAVLKKYENSQDNGKLLPVISNQKMNSYLFEIATICGIDKKITSHCARHTFATLCLTEGMSIESVSKLLGHTKIKTTQIYARIIDKKLSEDMDKLAQKLNVSDNQTITA</sequence>
<dbReference type="InterPro" id="IPR002104">
    <property type="entry name" value="Integrase_catalytic"/>
</dbReference>
<comment type="similarity">
    <text evidence="1">Belongs to the 'phage' integrase family.</text>
</comment>
<evidence type="ECO:0000313" key="6">
    <source>
        <dbReference type="Proteomes" id="UP000247973"/>
    </source>
</evidence>
<dbReference type="Gene3D" id="1.10.443.10">
    <property type="entry name" value="Intergrase catalytic core"/>
    <property type="match status" value="1"/>
</dbReference>
<organism evidence="5 6">
    <name type="scientific">Dysgonomonas alginatilytica</name>
    <dbReference type="NCBI Taxonomy" id="1605892"/>
    <lineage>
        <taxon>Bacteria</taxon>
        <taxon>Pseudomonadati</taxon>
        <taxon>Bacteroidota</taxon>
        <taxon>Bacteroidia</taxon>
        <taxon>Bacteroidales</taxon>
        <taxon>Dysgonomonadaceae</taxon>
        <taxon>Dysgonomonas</taxon>
    </lineage>
</organism>
<evidence type="ECO:0000313" key="5">
    <source>
        <dbReference type="EMBL" id="PXV60938.1"/>
    </source>
</evidence>
<proteinExistence type="inferred from homology"/>
<dbReference type="RefSeq" id="WP_110311999.1">
    <property type="nucleotide sequence ID" value="NZ_QICL01000028.1"/>
</dbReference>
<dbReference type="PANTHER" id="PTHR30349">
    <property type="entry name" value="PHAGE INTEGRASE-RELATED"/>
    <property type="match status" value="1"/>
</dbReference>
<dbReference type="InterPro" id="IPR035386">
    <property type="entry name" value="Arm-DNA-bind_5"/>
</dbReference>
<keyword evidence="2" id="KW-0238">DNA-binding</keyword>
<evidence type="ECO:0000256" key="2">
    <source>
        <dbReference type="ARBA" id="ARBA00023125"/>
    </source>
</evidence>
<name>A0A2V3PJJ1_9BACT</name>